<reference evidence="4" key="2">
    <citation type="submission" date="2021-04" db="EMBL/GenBank/DDBJ databases">
        <authorList>
            <person name="Gilroy R."/>
        </authorList>
    </citation>
    <scope>NUCLEOTIDE SEQUENCE</scope>
    <source>
        <strain evidence="4">CHK169-11906</strain>
    </source>
</reference>
<feature type="signal peptide" evidence="2">
    <location>
        <begin position="1"/>
        <end position="23"/>
    </location>
</feature>
<evidence type="ECO:0000256" key="1">
    <source>
        <dbReference type="ARBA" id="ARBA00022801"/>
    </source>
</evidence>
<dbReference type="PROSITE" id="PS51257">
    <property type="entry name" value="PROKAR_LIPOPROTEIN"/>
    <property type="match status" value="1"/>
</dbReference>
<dbReference type="Pfam" id="PF00135">
    <property type="entry name" value="COesterase"/>
    <property type="match status" value="1"/>
</dbReference>
<dbReference type="PANTHER" id="PTHR48081">
    <property type="entry name" value="AB HYDROLASE SUPERFAMILY PROTEIN C4A8.06C"/>
    <property type="match status" value="1"/>
</dbReference>
<dbReference type="EMBL" id="DWYR01000009">
    <property type="protein sequence ID" value="HJA98606.1"/>
    <property type="molecule type" value="Genomic_DNA"/>
</dbReference>
<dbReference type="InterPro" id="IPR029058">
    <property type="entry name" value="AB_hydrolase_fold"/>
</dbReference>
<name>A0A9D2ID60_9BACT</name>
<evidence type="ECO:0000256" key="2">
    <source>
        <dbReference type="SAM" id="SignalP"/>
    </source>
</evidence>
<protein>
    <submittedName>
        <fullName evidence="4">Carboxylesterase family protein</fullName>
    </submittedName>
</protein>
<sequence>MKKSILFLLVAALFAAGCCKQQTAPQITKETLLYAVKGNDSLYLDHYTMEVGDDARPCLLFVFGGGFISGTRDNAKYLPFFEYMVNQGYDVVAIDYRLGLKKIVEAGDLSPERMMLGMAQTVIMAVEDLYDATAFVVDRADEWGVDSSQIISCGSSAGAITVLHGEYYLCNDNPLARKHLPAEFRYAGVISFAGAIFDMGENLTWKNHPAPMMLFHGDADANVPYDVIRESGVGFFGSKYIAGQLREMGSPYYFYSFDGKDHCIAIDPMDGNRDTIDAFLSKLVVDEEPLMIDVDQKTIGAPEVEKNFTLETYILSNFQ</sequence>
<proteinExistence type="predicted"/>
<gene>
    <name evidence="4" type="ORF">H9779_03275</name>
</gene>
<dbReference type="Proteomes" id="UP000824259">
    <property type="component" value="Unassembled WGS sequence"/>
</dbReference>
<dbReference type="InterPro" id="IPR002018">
    <property type="entry name" value="CarbesteraseB"/>
</dbReference>
<accession>A0A9D2ID60</accession>
<dbReference type="GO" id="GO:0016787">
    <property type="term" value="F:hydrolase activity"/>
    <property type="evidence" value="ECO:0007669"/>
    <property type="project" value="UniProtKB-KW"/>
</dbReference>
<evidence type="ECO:0000313" key="4">
    <source>
        <dbReference type="EMBL" id="HJA98606.1"/>
    </source>
</evidence>
<evidence type="ECO:0000259" key="3">
    <source>
        <dbReference type="Pfam" id="PF00135"/>
    </source>
</evidence>
<dbReference type="AlphaFoldDB" id="A0A9D2ID60"/>
<reference evidence="4" key="1">
    <citation type="journal article" date="2021" name="PeerJ">
        <title>Extensive microbial diversity within the chicken gut microbiome revealed by metagenomics and culture.</title>
        <authorList>
            <person name="Gilroy R."/>
            <person name="Ravi A."/>
            <person name="Getino M."/>
            <person name="Pursley I."/>
            <person name="Horton D.L."/>
            <person name="Alikhan N.F."/>
            <person name="Baker D."/>
            <person name="Gharbi K."/>
            <person name="Hall N."/>
            <person name="Watson M."/>
            <person name="Adriaenssens E.M."/>
            <person name="Foster-Nyarko E."/>
            <person name="Jarju S."/>
            <person name="Secka A."/>
            <person name="Antonio M."/>
            <person name="Oren A."/>
            <person name="Chaudhuri R.R."/>
            <person name="La Ragione R."/>
            <person name="Hildebrand F."/>
            <person name="Pallen M.J."/>
        </authorList>
    </citation>
    <scope>NUCLEOTIDE SEQUENCE</scope>
    <source>
        <strain evidence="4">CHK169-11906</strain>
    </source>
</reference>
<dbReference type="InterPro" id="IPR050300">
    <property type="entry name" value="GDXG_lipolytic_enzyme"/>
</dbReference>
<feature type="chain" id="PRO_5038932284" evidence="2">
    <location>
        <begin position="24"/>
        <end position="319"/>
    </location>
</feature>
<keyword evidence="2" id="KW-0732">Signal</keyword>
<dbReference type="SUPFAM" id="SSF53474">
    <property type="entry name" value="alpha/beta-Hydrolases"/>
    <property type="match status" value="1"/>
</dbReference>
<keyword evidence="1" id="KW-0378">Hydrolase</keyword>
<evidence type="ECO:0000313" key="5">
    <source>
        <dbReference type="Proteomes" id="UP000824259"/>
    </source>
</evidence>
<dbReference type="Gene3D" id="3.40.50.1820">
    <property type="entry name" value="alpha/beta hydrolase"/>
    <property type="match status" value="1"/>
</dbReference>
<organism evidence="4 5">
    <name type="scientific">Candidatus Alistipes avicola</name>
    <dbReference type="NCBI Taxonomy" id="2838432"/>
    <lineage>
        <taxon>Bacteria</taxon>
        <taxon>Pseudomonadati</taxon>
        <taxon>Bacteroidota</taxon>
        <taxon>Bacteroidia</taxon>
        <taxon>Bacteroidales</taxon>
        <taxon>Rikenellaceae</taxon>
        <taxon>Alistipes</taxon>
    </lineage>
</organism>
<comment type="caution">
    <text evidence="4">The sequence shown here is derived from an EMBL/GenBank/DDBJ whole genome shotgun (WGS) entry which is preliminary data.</text>
</comment>
<feature type="domain" description="Carboxylesterase type B" evidence="3">
    <location>
        <begin position="14"/>
        <end position="162"/>
    </location>
</feature>